<keyword evidence="2" id="KW-1185">Reference proteome</keyword>
<dbReference type="STRING" id="1189621.A3SI_19691"/>
<dbReference type="RefSeq" id="WP_009057586.1">
    <property type="nucleotide sequence ID" value="NZ_AJYA01000083.1"/>
</dbReference>
<accession>I5BSF9</accession>
<evidence type="ECO:0008006" key="3">
    <source>
        <dbReference type="Google" id="ProtNLM"/>
    </source>
</evidence>
<reference evidence="1 2" key="1">
    <citation type="submission" date="2012-05" db="EMBL/GenBank/DDBJ databases">
        <title>Genome sequence of Nitritalea halalkaliphila LW7.</title>
        <authorList>
            <person name="Jangir P.K."/>
            <person name="Singh A."/>
            <person name="Shivaji S."/>
            <person name="Sharma R."/>
        </authorList>
    </citation>
    <scope>NUCLEOTIDE SEQUENCE [LARGE SCALE GENOMIC DNA]</scope>
    <source>
        <strain evidence="1 2">LW7</strain>
    </source>
</reference>
<comment type="caution">
    <text evidence="1">The sequence shown here is derived from an EMBL/GenBank/DDBJ whole genome shotgun (WGS) entry which is preliminary data.</text>
</comment>
<dbReference type="SUPFAM" id="SSF56935">
    <property type="entry name" value="Porins"/>
    <property type="match status" value="1"/>
</dbReference>
<protein>
    <recommendedName>
        <fullName evidence="3">TonB-dependent receptor</fullName>
    </recommendedName>
</protein>
<organism evidence="1 2">
    <name type="scientific">Nitritalea halalkaliphila LW7</name>
    <dbReference type="NCBI Taxonomy" id="1189621"/>
    <lineage>
        <taxon>Bacteria</taxon>
        <taxon>Pseudomonadati</taxon>
        <taxon>Bacteroidota</taxon>
        <taxon>Cytophagia</taxon>
        <taxon>Cytophagales</taxon>
        <taxon>Cyclobacteriaceae</taxon>
        <taxon>Nitritalea</taxon>
    </lineage>
</organism>
<dbReference type="EMBL" id="AJYA01000083">
    <property type="protein sequence ID" value="EIM72511.1"/>
    <property type="molecule type" value="Genomic_DNA"/>
</dbReference>
<dbReference type="AlphaFoldDB" id="I5BSF9"/>
<evidence type="ECO:0000313" key="2">
    <source>
        <dbReference type="Proteomes" id="UP000005551"/>
    </source>
</evidence>
<dbReference type="OrthoDB" id="603275at2"/>
<dbReference type="Proteomes" id="UP000005551">
    <property type="component" value="Unassembled WGS sequence"/>
</dbReference>
<evidence type="ECO:0000313" key="1">
    <source>
        <dbReference type="EMBL" id="EIM72511.1"/>
    </source>
</evidence>
<proteinExistence type="predicted"/>
<sequence length="729" mass="83557">MIQKVLINGRETSNAGAALITRTLSAEQIAQVEIRKREQSDKIKNSLLDTNDFMVLDITLKDEYTNRPFGKLRGTLGLQDQLEPGFFSNNMFVGEQVSFHAFLEHDRLGNEEISLMSVRNIGNEALAQLTALPADFQDFKSGSGFQRELFGFEDFIRKERTIGGVTSKIELSDNSSVFIGSYNVMGIGENARELQQIFFDEQPSSSLQLRNRSDFVTSKNKVEYRFDTDRVKFVSDVNFVFQDALNRTHALEAITDHAYTFTADTRQSEFYSNNRLEYFLVPKKWALSAKLGVASIHADQSFRSQHNDLLLRRAQGFQIPTDQTDLVQEVALRDRFFFGSLELYRKLAYGNLTGGMEFKRQELQMSKQAFDGDSSNGGELLPNSLFNLAPTTLGYQVFRPYLRHQYRFSNALTFTNKLRYAWYQLPESPTIVGDRGAFEVYSMLDFSGDIVDFTLTYQQSFEMFPLKKVIGGHDLLGFRSVGIPAQRIMEPQMQEVAEFNISFPIPFIGAQSMLAALAGRAFNGNFVSLDATPVVQTVYDQLESSYFLTELQLERPLLQDRMLLSQVNSFFINRQENAFSLEDNFFIDFNYFASELNLKFTPAKSKVAFDFINKFSRLDLLSELSPQTTDQTMFSTFANLKYVPSKGNWTAGPYVRRVWFLSGAEGTFTDVGGQFFISTADKKWVFRLIGYNLLNNREFVRQQALPVFFEIENERVFSRFVKLEVEYRF</sequence>
<name>I5BSF9_9BACT</name>
<gene>
    <name evidence="1" type="ORF">A3SI_19691</name>
</gene>